<organism evidence="1 2">
    <name type="scientific">Gordonia paraffinivorans</name>
    <dbReference type="NCBI Taxonomy" id="175628"/>
    <lineage>
        <taxon>Bacteria</taxon>
        <taxon>Bacillati</taxon>
        <taxon>Actinomycetota</taxon>
        <taxon>Actinomycetes</taxon>
        <taxon>Mycobacteriales</taxon>
        <taxon>Gordoniaceae</taxon>
        <taxon>Gordonia</taxon>
    </lineage>
</organism>
<proteinExistence type="predicted"/>
<name>A0ABD7V4T7_9ACTN</name>
<accession>A0ABD7V4T7</accession>
<evidence type="ECO:0000313" key="1">
    <source>
        <dbReference type="EMBL" id="VFA89176.1"/>
    </source>
</evidence>
<dbReference type="RefSeq" id="WP_165484437.1">
    <property type="nucleotide sequence ID" value="NZ_CAACYD010000007.1"/>
</dbReference>
<dbReference type="AlphaFoldDB" id="A0ABD7V4T7"/>
<sequence>MQFRRNHMQKLRDDPMMATLMAIEIFNEDTQTARKAALVPVLETARSVTGVFGSR</sequence>
<dbReference type="GeneID" id="60752129"/>
<protein>
    <submittedName>
        <fullName evidence="1">Uncharacterized protein</fullName>
    </submittedName>
</protein>
<dbReference type="EMBL" id="CAACYD010000007">
    <property type="protein sequence ID" value="VFA89176.1"/>
    <property type="molecule type" value="Genomic_DNA"/>
</dbReference>
<evidence type="ECO:0000313" key="2">
    <source>
        <dbReference type="Proteomes" id="UP000360750"/>
    </source>
</evidence>
<gene>
    <name evidence="1" type="ORF">NCTC8139_02738</name>
</gene>
<dbReference type="Proteomes" id="UP000360750">
    <property type="component" value="Unassembled WGS sequence"/>
</dbReference>
<comment type="caution">
    <text evidence="1">The sequence shown here is derived from an EMBL/GenBank/DDBJ whole genome shotgun (WGS) entry which is preliminary data.</text>
</comment>
<reference evidence="1 2" key="1">
    <citation type="submission" date="2019-02" db="EMBL/GenBank/DDBJ databases">
        <authorList>
            <consortium name="Pathogen Informatics"/>
        </authorList>
    </citation>
    <scope>NUCLEOTIDE SEQUENCE [LARGE SCALE GENOMIC DNA]</scope>
    <source>
        <strain evidence="1 2">3012STDY6756503</strain>
    </source>
</reference>